<dbReference type="Pfam" id="PF14291">
    <property type="entry name" value="DUF4371"/>
    <property type="match status" value="1"/>
</dbReference>
<protein>
    <recommendedName>
        <fullName evidence="2">TTF-type domain-containing protein</fullName>
    </recommendedName>
</protein>
<name>A0A9P0B419_BRAAE</name>
<dbReference type="PANTHER" id="PTHR45749">
    <property type="match status" value="1"/>
</dbReference>
<dbReference type="InterPro" id="IPR012337">
    <property type="entry name" value="RNaseH-like_sf"/>
</dbReference>
<evidence type="ECO:0000259" key="2">
    <source>
        <dbReference type="SMART" id="SM00597"/>
    </source>
</evidence>
<dbReference type="PANTHER" id="PTHR45749:SF21">
    <property type="entry name" value="DUF4371 DOMAIN-CONTAINING PROTEIN"/>
    <property type="match status" value="1"/>
</dbReference>
<dbReference type="InterPro" id="IPR006580">
    <property type="entry name" value="Znf_TTF"/>
</dbReference>
<dbReference type="Proteomes" id="UP001154078">
    <property type="component" value="Chromosome 4"/>
</dbReference>
<evidence type="ECO:0000313" key="3">
    <source>
        <dbReference type="EMBL" id="CAH0555146.1"/>
    </source>
</evidence>
<dbReference type="AlphaFoldDB" id="A0A9P0B419"/>
<dbReference type="SUPFAM" id="SSF53098">
    <property type="entry name" value="Ribonuclease H-like"/>
    <property type="match status" value="1"/>
</dbReference>
<dbReference type="SMART" id="SM00597">
    <property type="entry name" value="ZnF_TTF"/>
    <property type="match status" value="1"/>
</dbReference>
<proteinExistence type="predicted"/>
<dbReference type="EMBL" id="OV121135">
    <property type="protein sequence ID" value="CAH0555146.1"/>
    <property type="molecule type" value="Genomic_DNA"/>
</dbReference>
<gene>
    <name evidence="3" type="ORF">MELIAE_LOCUS6581</name>
</gene>
<keyword evidence="4" id="KW-1185">Reference proteome</keyword>
<dbReference type="InterPro" id="IPR025398">
    <property type="entry name" value="DUF4371"/>
</dbReference>
<evidence type="ECO:0000256" key="1">
    <source>
        <dbReference type="SAM" id="MobiDB-lite"/>
    </source>
</evidence>
<evidence type="ECO:0000313" key="4">
    <source>
        <dbReference type="Proteomes" id="UP001154078"/>
    </source>
</evidence>
<feature type="domain" description="TTF-type" evidence="2">
    <location>
        <begin position="111"/>
        <end position="202"/>
    </location>
</feature>
<feature type="compositionally biased region" description="Basic and acidic residues" evidence="1">
    <location>
        <begin position="43"/>
        <end position="52"/>
    </location>
</feature>
<sequence>MVQDMIEADEHCISSDIGPSTVRVINTENLKQSDENESICSRDINEPDKHISSDPGPSTVAINPADPSTWPSSENLEDTQRAYLIKEISSFFPDIDFSKTEREGRHLTKSMWYRILSNGKTIKRSWLTYSKPKNALFCAYCKVFSSRTSGPSSQVTSTLVTTGFINWKKASERIDQHERSLNHKQCEIIWKTRSIAMKTCKGIDKELEKSIEFEKRKWKEVLFAVIDAVMYLATNCLEFRGSDESIENILEQSHSHSRGNFLNLMILLAKYNPSLTSVLSNIKKGQTSYLSKTIQNEVIELLGNTCRDQLLYKIKKAKYFTIMFDCTPDTSYTEQMSQVIRYVEIETESCSIKETFIDFIEVEGKTGEYLTSQILEKLRNDGLDIQQCRGQSYDNGSNMSGIHKGVEARILQQNELAEFVPCIAHSLNLVGMHAALASTEAVKLFGVVQNAPRQSCRALAKPGGLQSIRP</sequence>
<dbReference type="OrthoDB" id="6759200at2759"/>
<feature type="region of interest" description="Disordered" evidence="1">
    <location>
        <begin position="34"/>
        <end position="59"/>
    </location>
</feature>
<reference evidence="3" key="1">
    <citation type="submission" date="2021-12" db="EMBL/GenBank/DDBJ databases">
        <authorList>
            <person name="King R."/>
        </authorList>
    </citation>
    <scope>NUCLEOTIDE SEQUENCE</scope>
</reference>
<organism evidence="3 4">
    <name type="scientific">Brassicogethes aeneus</name>
    <name type="common">Rape pollen beetle</name>
    <name type="synonym">Meligethes aeneus</name>
    <dbReference type="NCBI Taxonomy" id="1431903"/>
    <lineage>
        <taxon>Eukaryota</taxon>
        <taxon>Metazoa</taxon>
        <taxon>Ecdysozoa</taxon>
        <taxon>Arthropoda</taxon>
        <taxon>Hexapoda</taxon>
        <taxon>Insecta</taxon>
        <taxon>Pterygota</taxon>
        <taxon>Neoptera</taxon>
        <taxon>Endopterygota</taxon>
        <taxon>Coleoptera</taxon>
        <taxon>Polyphaga</taxon>
        <taxon>Cucujiformia</taxon>
        <taxon>Nitidulidae</taxon>
        <taxon>Meligethinae</taxon>
        <taxon>Brassicogethes</taxon>
    </lineage>
</organism>
<accession>A0A9P0B419</accession>